<dbReference type="PANTHER" id="PTHR14237:SF80">
    <property type="entry name" value="MOLYBDENUM COFACTOR SULFURASE"/>
    <property type="match status" value="1"/>
</dbReference>
<dbReference type="Proteomes" id="UP000001055">
    <property type="component" value="Unassembled WGS sequence"/>
</dbReference>
<dbReference type="InParanoid" id="Q0UWW1"/>
<dbReference type="AlphaFoldDB" id="Q0UWW1"/>
<gene>
    <name evidence="1" type="ORF">SNOG_03753</name>
</gene>
<organism evidence="1 2">
    <name type="scientific">Phaeosphaeria nodorum (strain SN15 / ATCC MYA-4574 / FGSC 10173)</name>
    <name type="common">Glume blotch fungus</name>
    <name type="synonym">Parastagonospora nodorum</name>
    <dbReference type="NCBI Taxonomy" id="321614"/>
    <lineage>
        <taxon>Eukaryota</taxon>
        <taxon>Fungi</taxon>
        <taxon>Dikarya</taxon>
        <taxon>Ascomycota</taxon>
        <taxon>Pezizomycotina</taxon>
        <taxon>Dothideomycetes</taxon>
        <taxon>Pleosporomycetidae</taxon>
        <taxon>Pleosporales</taxon>
        <taxon>Pleosporineae</taxon>
        <taxon>Phaeosphaeriaceae</taxon>
        <taxon>Parastagonospora</taxon>
    </lineage>
</organism>
<reference evidence="2" key="1">
    <citation type="journal article" date="2007" name="Plant Cell">
        <title>Dothideomycete-plant interactions illuminated by genome sequencing and EST analysis of the wheat pathogen Stagonospora nodorum.</title>
        <authorList>
            <person name="Hane J.K."/>
            <person name="Lowe R.G."/>
            <person name="Solomon P.S."/>
            <person name="Tan K.C."/>
            <person name="Schoch C.L."/>
            <person name="Spatafora J.W."/>
            <person name="Crous P.W."/>
            <person name="Kodira C."/>
            <person name="Birren B.W."/>
            <person name="Galagan J.E."/>
            <person name="Torriani S.F."/>
            <person name="McDonald B.A."/>
            <person name="Oliver R.P."/>
        </authorList>
    </citation>
    <scope>NUCLEOTIDE SEQUENCE [LARGE SCALE GENOMIC DNA]</scope>
    <source>
        <strain evidence="2">SN15 / ATCC MYA-4574 / FGSC 10173</strain>
    </source>
</reference>
<evidence type="ECO:0000313" key="1">
    <source>
        <dbReference type="EMBL" id="EAT88958.1"/>
    </source>
</evidence>
<dbReference type="Gene3D" id="3.40.640.10">
    <property type="entry name" value="Type I PLP-dependent aspartate aminotransferase-like (Major domain)"/>
    <property type="match status" value="1"/>
</dbReference>
<sequence length="138" mass="15954">MDEAARISYDHGVEELRAKEYPMLQGTTYLDHAGTTLYAKSLIERFSTDMITNLYGNPHSASNASQLTTRRIEDVRLRLLELFSADPQDFDVVFVAECHRRASSWFMDAFPRSRRNGFWYGYHPGCSYQSDRCTRGCH</sequence>
<dbReference type="EMBL" id="CH445329">
    <property type="protein sequence ID" value="EAT88958.1"/>
    <property type="molecule type" value="Genomic_DNA"/>
</dbReference>
<protein>
    <recommendedName>
        <fullName evidence="3">Aminotransferase class V domain-containing protein</fullName>
    </recommendedName>
</protein>
<dbReference type="RefSeq" id="XP_001794301.1">
    <property type="nucleotide sequence ID" value="XM_001794249.1"/>
</dbReference>
<name>Q0UWW1_PHANO</name>
<accession>Q0UWW1</accession>
<dbReference type="SUPFAM" id="SSF53383">
    <property type="entry name" value="PLP-dependent transferases"/>
    <property type="match status" value="1"/>
</dbReference>
<evidence type="ECO:0008006" key="3">
    <source>
        <dbReference type="Google" id="ProtNLM"/>
    </source>
</evidence>
<dbReference type="InterPro" id="IPR015424">
    <property type="entry name" value="PyrdxlP-dep_Trfase"/>
</dbReference>
<dbReference type="InterPro" id="IPR015421">
    <property type="entry name" value="PyrdxlP-dep_Trfase_major"/>
</dbReference>
<dbReference type="GeneID" id="5971164"/>
<evidence type="ECO:0000313" key="2">
    <source>
        <dbReference type="Proteomes" id="UP000001055"/>
    </source>
</evidence>
<dbReference type="STRING" id="321614.Q0UWW1"/>
<dbReference type="PANTHER" id="PTHR14237">
    <property type="entry name" value="MOLYBDOPTERIN COFACTOR SULFURASE MOSC"/>
    <property type="match status" value="1"/>
</dbReference>
<proteinExistence type="predicted"/>
<dbReference type="VEuPathDB" id="FungiDB:JI435_037540"/>
<dbReference type="KEGG" id="pno:SNOG_03753"/>